<dbReference type="EMBL" id="VLNY01000007">
    <property type="protein sequence ID" value="KAA0021944.1"/>
    <property type="molecule type" value="Genomic_DNA"/>
</dbReference>
<accession>A0A5A7S8Y4</accession>
<evidence type="ECO:0000313" key="2">
    <source>
        <dbReference type="Proteomes" id="UP000322244"/>
    </source>
</evidence>
<organism evidence="1 2">
    <name type="scientific">Antrihabitans cavernicola</name>
    <dbReference type="NCBI Taxonomy" id="2495913"/>
    <lineage>
        <taxon>Bacteria</taxon>
        <taxon>Bacillati</taxon>
        <taxon>Actinomycetota</taxon>
        <taxon>Actinomycetes</taxon>
        <taxon>Mycobacteriales</taxon>
        <taxon>Nocardiaceae</taxon>
        <taxon>Antrihabitans</taxon>
    </lineage>
</organism>
<sequence length="145" mass="15633">MENEIEVFGFIARANDDPRAFSLLAMVVSLFETGYLARGAGLFEADRGHLSRRGMTDRLGDALRRAALCAGSTDFLGKDWFAVANRPVAVLRAELELPPKSVEATAAGSVGPWQPGGISLYQLAAGRRLAEQRHRTYDPRGAGTA</sequence>
<gene>
    <name evidence="1" type="ORF">FOY51_16280</name>
</gene>
<keyword evidence="2" id="KW-1185">Reference proteome</keyword>
<reference evidence="1 2" key="1">
    <citation type="submission" date="2019-07" db="EMBL/GenBank/DDBJ databases">
        <title>Rhodococcus cavernicolus sp. nov., isolated from a cave.</title>
        <authorList>
            <person name="Lee S.D."/>
        </authorList>
    </citation>
    <scope>NUCLEOTIDE SEQUENCE [LARGE SCALE GENOMIC DNA]</scope>
    <source>
        <strain evidence="1 2">C1-24</strain>
    </source>
</reference>
<dbReference type="RefSeq" id="WP_149431308.1">
    <property type="nucleotide sequence ID" value="NZ_VLNY01000007.1"/>
</dbReference>
<protein>
    <submittedName>
        <fullName evidence="1">Uncharacterized protein</fullName>
    </submittedName>
</protein>
<proteinExistence type="predicted"/>
<dbReference type="AlphaFoldDB" id="A0A5A7S8Y4"/>
<evidence type="ECO:0000313" key="1">
    <source>
        <dbReference type="EMBL" id="KAA0021944.1"/>
    </source>
</evidence>
<dbReference type="Proteomes" id="UP000322244">
    <property type="component" value="Unassembled WGS sequence"/>
</dbReference>
<name>A0A5A7S8Y4_9NOCA</name>
<comment type="caution">
    <text evidence="1">The sequence shown here is derived from an EMBL/GenBank/DDBJ whole genome shotgun (WGS) entry which is preliminary data.</text>
</comment>
<dbReference type="OrthoDB" id="9775927at2"/>